<gene>
    <name evidence="2" type="ORF">BU23DRAFT_553799</name>
</gene>
<dbReference type="Proteomes" id="UP000800036">
    <property type="component" value="Unassembled WGS sequence"/>
</dbReference>
<name>A0A6A5V8R8_9PLEO</name>
<evidence type="ECO:0000313" key="3">
    <source>
        <dbReference type="Proteomes" id="UP000800036"/>
    </source>
</evidence>
<evidence type="ECO:0000256" key="1">
    <source>
        <dbReference type="SAM" id="Phobius"/>
    </source>
</evidence>
<dbReference type="AlphaFoldDB" id="A0A6A5V8R8"/>
<proteinExistence type="predicted"/>
<feature type="transmembrane region" description="Helical" evidence="1">
    <location>
        <begin position="96"/>
        <end position="116"/>
    </location>
</feature>
<keyword evidence="1" id="KW-0812">Transmembrane</keyword>
<keyword evidence="1" id="KW-0472">Membrane</keyword>
<evidence type="ECO:0000313" key="2">
    <source>
        <dbReference type="EMBL" id="KAF1973793.1"/>
    </source>
</evidence>
<accession>A0A6A5V8R8</accession>
<organism evidence="2 3">
    <name type="scientific">Bimuria novae-zelandiae CBS 107.79</name>
    <dbReference type="NCBI Taxonomy" id="1447943"/>
    <lineage>
        <taxon>Eukaryota</taxon>
        <taxon>Fungi</taxon>
        <taxon>Dikarya</taxon>
        <taxon>Ascomycota</taxon>
        <taxon>Pezizomycotina</taxon>
        <taxon>Dothideomycetes</taxon>
        <taxon>Pleosporomycetidae</taxon>
        <taxon>Pleosporales</taxon>
        <taxon>Massarineae</taxon>
        <taxon>Didymosphaeriaceae</taxon>
        <taxon>Bimuria</taxon>
    </lineage>
</organism>
<keyword evidence="3" id="KW-1185">Reference proteome</keyword>
<reference evidence="2" key="1">
    <citation type="journal article" date="2020" name="Stud. Mycol.">
        <title>101 Dothideomycetes genomes: a test case for predicting lifestyles and emergence of pathogens.</title>
        <authorList>
            <person name="Haridas S."/>
            <person name="Albert R."/>
            <person name="Binder M."/>
            <person name="Bloem J."/>
            <person name="Labutti K."/>
            <person name="Salamov A."/>
            <person name="Andreopoulos B."/>
            <person name="Baker S."/>
            <person name="Barry K."/>
            <person name="Bills G."/>
            <person name="Bluhm B."/>
            <person name="Cannon C."/>
            <person name="Castanera R."/>
            <person name="Culley D."/>
            <person name="Daum C."/>
            <person name="Ezra D."/>
            <person name="Gonzalez J."/>
            <person name="Henrissat B."/>
            <person name="Kuo A."/>
            <person name="Liang C."/>
            <person name="Lipzen A."/>
            <person name="Lutzoni F."/>
            <person name="Magnuson J."/>
            <person name="Mondo S."/>
            <person name="Nolan M."/>
            <person name="Ohm R."/>
            <person name="Pangilinan J."/>
            <person name="Park H.-J."/>
            <person name="Ramirez L."/>
            <person name="Alfaro M."/>
            <person name="Sun H."/>
            <person name="Tritt A."/>
            <person name="Yoshinaga Y."/>
            <person name="Zwiers L.-H."/>
            <person name="Turgeon B."/>
            <person name="Goodwin S."/>
            <person name="Spatafora J."/>
            <person name="Crous P."/>
            <person name="Grigoriev I."/>
        </authorList>
    </citation>
    <scope>NUCLEOTIDE SEQUENCE</scope>
    <source>
        <strain evidence="2">CBS 107.79</strain>
    </source>
</reference>
<dbReference type="EMBL" id="ML976678">
    <property type="protein sequence ID" value="KAF1973793.1"/>
    <property type="molecule type" value="Genomic_DNA"/>
</dbReference>
<feature type="transmembrane region" description="Helical" evidence="1">
    <location>
        <begin position="71"/>
        <end position="90"/>
    </location>
</feature>
<protein>
    <submittedName>
        <fullName evidence="2">Uncharacterized protein</fullName>
    </submittedName>
</protein>
<keyword evidence="1" id="KW-1133">Transmembrane helix</keyword>
<sequence>MSIENVALTRTIVFVLDGRLTTPPPPFVISSLGADPFWKAHVQSILDWYSISQDEDYDSLRLRARAAASPHIIVCLKWALFWTLFARLVFWPWRQSSGWVFCINFEMLFYVLLVFLDG</sequence>